<comment type="caution">
    <text evidence="2">The sequence shown here is derived from an EMBL/GenBank/DDBJ whole genome shotgun (WGS) entry which is preliminary data.</text>
</comment>
<reference evidence="2 3" key="1">
    <citation type="submission" date="2019-04" db="EMBL/GenBank/DDBJ databases">
        <title>Genome of a novel bacterium Candidatus Jettenia ecosi reconstructed from metagenome of an anammox bioreactor.</title>
        <authorList>
            <person name="Mardanov A.V."/>
            <person name="Beletsky A.V."/>
            <person name="Ravin N.V."/>
            <person name="Botchkova E.A."/>
            <person name="Litti Y.V."/>
            <person name="Nozhevnikova A.N."/>
        </authorList>
    </citation>
    <scope>NUCLEOTIDE SEQUENCE [LARGE SCALE GENOMIC DNA]</scope>
    <source>
        <strain evidence="2">J2</strain>
    </source>
</reference>
<dbReference type="InterPro" id="IPR013413">
    <property type="entry name" value="CRISPR-assoc_prot_NE0113"/>
</dbReference>
<organism evidence="2 3">
    <name type="scientific">Candidatus Jettenia ecosi</name>
    <dbReference type="NCBI Taxonomy" id="2494326"/>
    <lineage>
        <taxon>Bacteria</taxon>
        <taxon>Pseudomonadati</taxon>
        <taxon>Planctomycetota</taxon>
        <taxon>Candidatus Brocadiia</taxon>
        <taxon>Candidatus Brocadiales</taxon>
        <taxon>Candidatus Brocadiaceae</taxon>
        <taxon>Candidatus Jettenia</taxon>
    </lineage>
</organism>
<evidence type="ECO:0000259" key="1">
    <source>
        <dbReference type="Pfam" id="PF09623"/>
    </source>
</evidence>
<evidence type="ECO:0000313" key="3">
    <source>
        <dbReference type="Proteomes" id="UP000319783"/>
    </source>
</evidence>
<sequence length="295" mass="33911">MQDIRDNKENEAAGDIITGFIREKAKDLTVRLHCSIAGGRKTMGFYLGGALQLFGRPWDRLYHVLVSPEFESNPDFFYPPKKPKLIPCRMPDGTGKKMSTDMADIQLAELPFIRLKEKLHLGSNSFRVLVRLGQEGIDTALVQEPLRVNLRDRALEIGDRTLYFTPMELALYILLMEQKLHHCRRREKKYCLECIDCYTSVGYLMGREALKTLVACYEKIFGKDSLRSKELYEKYRKRGGIPSKIIRQVISKIRRKIEDGIRDKNLVPFYTIASVGSYGTTQYGLSLEKGKMVIE</sequence>
<dbReference type="Pfam" id="PF09623">
    <property type="entry name" value="Cas_NE0113"/>
    <property type="match status" value="1"/>
</dbReference>
<name>A0A533QBH1_9BACT</name>
<feature type="domain" description="CRISPR system ring nuclease SSO2081-like" evidence="1">
    <location>
        <begin position="2"/>
        <end position="120"/>
    </location>
</feature>
<dbReference type="AlphaFoldDB" id="A0A533QBH1"/>
<gene>
    <name evidence="2" type="ORF">JETT_1984</name>
</gene>
<dbReference type="InterPro" id="IPR019092">
    <property type="entry name" value="SSO2081-like_dom"/>
</dbReference>
<dbReference type="Proteomes" id="UP000319783">
    <property type="component" value="Unassembled WGS sequence"/>
</dbReference>
<protein>
    <submittedName>
        <fullName evidence="2">CRISPR-associated protein, Csx3 family</fullName>
    </submittedName>
</protein>
<evidence type="ECO:0000313" key="2">
    <source>
        <dbReference type="EMBL" id="TLD41759.1"/>
    </source>
</evidence>
<dbReference type="NCBIfam" id="TIGR02584">
    <property type="entry name" value="cas_NE0113"/>
    <property type="match status" value="1"/>
</dbReference>
<accession>A0A533QBH1</accession>
<proteinExistence type="predicted"/>
<dbReference type="EMBL" id="SULG01000037">
    <property type="protein sequence ID" value="TLD41759.1"/>
    <property type="molecule type" value="Genomic_DNA"/>
</dbReference>